<dbReference type="OrthoDB" id="3646318at2759"/>
<accession>A0A8H6VHG1</accession>
<proteinExistence type="predicted"/>
<dbReference type="Proteomes" id="UP000660729">
    <property type="component" value="Unassembled WGS sequence"/>
</dbReference>
<evidence type="ECO:0000313" key="1">
    <source>
        <dbReference type="EMBL" id="KAF7192538.1"/>
    </source>
</evidence>
<reference evidence="1" key="1">
    <citation type="submission" date="2020-04" db="EMBL/GenBank/DDBJ databases">
        <title>Draft genome resource of the tomato pathogen Pseudocercospora fuligena.</title>
        <authorList>
            <person name="Zaccaron A."/>
        </authorList>
    </citation>
    <scope>NUCLEOTIDE SEQUENCE</scope>
    <source>
        <strain evidence="1">PF001</strain>
    </source>
</reference>
<dbReference type="AlphaFoldDB" id="A0A8H6VHG1"/>
<dbReference type="EMBL" id="JABCIY010000120">
    <property type="protein sequence ID" value="KAF7192538.1"/>
    <property type="molecule type" value="Genomic_DNA"/>
</dbReference>
<name>A0A8H6VHG1_9PEZI</name>
<keyword evidence="2" id="KW-1185">Reference proteome</keyword>
<gene>
    <name evidence="1" type="ORF">HII31_06129</name>
</gene>
<sequence length="262" mass="27549">MEYITLRVALVESLLIRNTQLSTPYHIKSKSQNHPPNRSKMTTKALMLSALVALAQGAVIEDRQILCTSLLPRVEGFDGLKTNLISSILPITQKVGNGDGGNINWGSAVLADASKQLSPPWTPRSPNNSAVVGIGGTLLSALQGDTGLTLNPTTTITPVNGARSIDLYSLYLSCAVNLENGLGSAASACNVKITGTTRSGATLTTTYSYTPDATTEASMDLVTFAGWLGLTKIKFEIVPGAGTLTTLTALFVDSVAYCTRVV</sequence>
<organism evidence="1 2">
    <name type="scientific">Pseudocercospora fuligena</name>
    <dbReference type="NCBI Taxonomy" id="685502"/>
    <lineage>
        <taxon>Eukaryota</taxon>
        <taxon>Fungi</taxon>
        <taxon>Dikarya</taxon>
        <taxon>Ascomycota</taxon>
        <taxon>Pezizomycotina</taxon>
        <taxon>Dothideomycetes</taxon>
        <taxon>Dothideomycetidae</taxon>
        <taxon>Mycosphaerellales</taxon>
        <taxon>Mycosphaerellaceae</taxon>
        <taxon>Pseudocercospora</taxon>
    </lineage>
</organism>
<comment type="caution">
    <text evidence="1">The sequence shown here is derived from an EMBL/GenBank/DDBJ whole genome shotgun (WGS) entry which is preliminary data.</text>
</comment>
<protein>
    <submittedName>
        <fullName evidence="1">Uncharacterized protein</fullName>
    </submittedName>
</protein>
<evidence type="ECO:0000313" key="2">
    <source>
        <dbReference type="Proteomes" id="UP000660729"/>
    </source>
</evidence>